<dbReference type="Proteomes" id="UP000638648">
    <property type="component" value="Unassembled WGS sequence"/>
</dbReference>
<dbReference type="RefSeq" id="WP_192754183.1">
    <property type="nucleotide sequence ID" value="NZ_BAABJL010000250.1"/>
</dbReference>
<gene>
    <name evidence="2" type="ORF">HEB94_007730</name>
</gene>
<dbReference type="EMBL" id="JADBEM010000001">
    <property type="protein sequence ID" value="MBE1610882.1"/>
    <property type="molecule type" value="Genomic_DNA"/>
</dbReference>
<evidence type="ECO:0000313" key="2">
    <source>
        <dbReference type="EMBL" id="MBE1610882.1"/>
    </source>
</evidence>
<dbReference type="PANTHER" id="PTHR14859:SF1">
    <property type="entry name" value="PGAP2-INTERACTING PROTEIN"/>
    <property type="match status" value="1"/>
</dbReference>
<keyword evidence="3" id="KW-1185">Reference proteome</keyword>
<evidence type="ECO:0000313" key="3">
    <source>
        <dbReference type="Proteomes" id="UP000638648"/>
    </source>
</evidence>
<keyword evidence="2" id="KW-0255">Endonuclease</keyword>
<reference evidence="2" key="1">
    <citation type="submission" date="2020-10" db="EMBL/GenBank/DDBJ databases">
        <title>Sequencing the genomes of 1000 actinobacteria strains.</title>
        <authorList>
            <person name="Klenk H.-P."/>
        </authorList>
    </citation>
    <scope>NUCLEOTIDE SEQUENCE</scope>
    <source>
        <strain evidence="2">DSM 45354</strain>
    </source>
</reference>
<dbReference type="Gene3D" id="3.60.10.10">
    <property type="entry name" value="Endonuclease/exonuclease/phosphatase"/>
    <property type="match status" value="1"/>
</dbReference>
<dbReference type="Pfam" id="PF03372">
    <property type="entry name" value="Exo_endo_phos"/>
    <property type="match status" value="1"/>
</dbReference>
<dbReference type="PANTHER" id="PTHR14859">
    <property type="entry name" value="CALCOFLUOR WHITE HYPERSENSITIVE PROTEIN PRECURSOR"/>
    <property type="match status" value="1"/>
</dbReference>
<dbReference type="GO" id="GO:0016020">
    <property type="term" value="C:membrane"/>
    <property type="evidence" value="ECO:0007669"/>
    <property type="project" value="GOC"/>
</dbReference>
<evidence type="ECO:0000259" key="1">
    <source>
        <dbReference type="Pfam" id="PF03372"/>
    </source>
</evidence>
<keyword evidence="2" id="KW-0540">Nuclease</keyword>
<dbReference type="InterPro" id="IPR005135">
    <property type="entry name" value="Endo/exonuclease/phosphatase"/>
</dbReference>
<sequence length="231" mass="24746">MSKVRVLSYNVRGLRDDVRALTEVVRRCHPDVLLVQEAPILLRWRSRCAALARECGLVYVAGGRTAGGNLLLVNQRVSVHGVGEHRIRQPLRDPVRGVVSATLGVGRTRFGVVGMHLSLSTAGREREIREVLAVVRSFAGLPVVVAGDLNEEPGGPSWRALAEAGLRDLGGDQGAESTFPAGDPRSRIDAVFATDGRMRGTEYGVPGDPALRVDLVRATDHLPVLAGLDLG</sequence>
<organism evidence="2 3">
    <name type="scientific">Actinopolymorpha pittospori</name>
    <dbReference type="NCBI Taxonomy" id="648752"/>
    <lineage>
        <taxon>Bacteria</taxon>
        <taxon>Bacillati</taxon>
        <taxon>Actinomycetota</taxon>
        <taxon>Actinomycetes</taxon>
        <taxon>Propionibacteriales</taxon>
        <taxon>Actinopolymorphaceae</taxon>
        <taxon>Actinopolymorpha</taxon>
    </lineage>
</organism>
<name>A0A927N361_9ACTN</name>
<dbReference type="GO" id="GO:0016787">
    <property type="term" value="F:hydrolase activity"/>
    <property type="evidence" value="ECO:0007669"/>
    <property type="project" value="UniProtKB-KW"/>
</dbReference>
<dbReference type="GO" id="GO:0006506">
    <property type="term" value="P:GPI anchor biosynthetic process"/>
    <property type="evidence" value="ECO:0007669"/>
    <property type="project" value="TreeGrafter"/>
</dbReference>
<keyword evidence="2" id="KW-0378">Hydrolase</keyword>
<proteinExistence type="predicted"/>
<dbReference type="GO" id="GO:0004519">
    <property type="term" value="F:endonuclease activity"/>
    <property type="evidence" value="ECO:0007669"/>
    <property type="project" value="UniProtKB-KW"/>
</dbReference>
<dbReference type="AlphaFoldDB" id="A0A927N361"/>
<feature type="domain" description="Endonuclease/exonuclease/phosphatase" evidence="1">
    <location>
        <begin position="7"/>
        <end position="221"/>
    </location>
</feature>
<accession>A0A927N361</accession>
<dbReference type="SUPFAM" id="SSF56219">
    <property type="entry name" value="DNase I-like"/>
    <property type="match status" value="1"/>
</dbReference>
<dbReference type="InterPro" id="IPR036691">
    <property type="entry name" value="Endo/exonu/phosph_ase_sf"/>
</dbReference>
<comment type="caution">
    <text evidence="2">The sequence shown here is derived from an EMBL/GenBank/DDBJ whole genome shotgun (WGS) entry which is preliminary data.</text>
</comment>
<dbReference type="InterPro" id="IPR051916">
    <property type="entry name" value="GPI-anchor_lipid_remodeler"/>
</dbReference>
<protein>
    <submittedName>
        <fullName evidence="2">Endonuclease/exonuclease/phosphatase family metal-dependent hydrolase</fullName>
    </submittedName>
</protein>